<accession>A0A9Q3J768</accession>
<evidence type="ECO:0000313" key="2">
    <source>
        <dbReference type="Proteomes" id="UP000765509"/>
    </source>
</evidence>
<name>A0A9Q3J768_9BASI</name>
<proteinExistence type="predicted"/>
<protein>
    <submittedName>
        <fullName evidence="1">Uncharacterized protein</fullName>
    </submittedName>
</protein>
<sequence>MSTSSMNPRQRLRPPKVKIIKLANAKTRPSLIVSRTHNYRLRVYTLRVKPESEVCLPDEEKRVTSRAFSIVFMFILLDHVYKKLYMSSTPALLGCFSALSFMSHFQKNGFEYCLKLFFSGTFSSDPK</sequence>
<dbReference type="AlphaFoldDB" id="A0A9Q3J768"/>
<organism evidence="1 2">
    <name type="scientific">Austropuccinia psidii MF-1</name>
    <dbReference type="NCBI Taxonomy" id="1389203"/>
    <lineage>
        <taxon>Eukaryota</taxon>
        <taxon>Fungi</taxon>
        <taxon>Dikarya</taxon>
        <taxon>Basidiomycota</taxon>
        <taxon>Pucciniomycotina</taxon>
        <taxon>Pucciniomycetes</taxon>
        <taxon>Pucciniales</taxon>
        <taxon>Sphaerophragmiaceae</taxon>
        <taxon>Austropuccinia</taxon>
    </lineage>
</organism>
<gene>
    <name evidence="1" type="ORF">O181_096397</name>
</gene>
<dbReference type="Proteomes" id="UP000765509">
    <property type="component" value="Unassembled WGS sequence"/>
</dbReference>
<keyword evidence="2" id="KW-1185">Reference proteome</keyword>
<reference evidence="1" key="1">
    <citation type="submission" date="2021-03" db="EMBL/GenBank/DDBJ databases">
        <title>Draft genome sequence of rust myrtle Austropuccinia psidii MF-1, a brazilian biotype.</title>
        <authorList>
            <person name="Quecine M.C."/>
            <person name="Pachon D.M.R."/>
            <person name="Bonatelli M.L."/>
            <person name="Correr F.H."/>
            <person name="Franceschini L.M."/>
            <person name="Leite T.F."/>
            <person name="Margarido G.R.A."/>
            <person name="Almeida C.A."/>
            <person name="Ferrarezi J.A."/>
            <person name="Labate C.A."/>
        </authorList>
    </citation>
    <scope>NUCLEOTIDE SEQUENCE</scope>
    <source>
        <strain evidence="1">MF-1</strain>
    </source>
</reference>
<evidence type="ECO:0000313" key="1">
    <source>
        <dbReference type="EMBL" id="MBW0556682.1"/>
    </source>
</evidence>
<comment type="caution">
    <text evidence="1">The sequence shown here is derived from an EMBL/GenBank/DDBJ whole genome shotgun (WGS) entry which is preliminary data.</text>
</comment>
<dbReference type="EMBL" id="AVOT02064233">
    <property type="protein sequence ID" value="MBW0556682.1"/>
    <property type="molecule type" value="Genomic_DNA"/>
</dbReference>